<gene>
    <name evidence="3" type="ORF">LG219_09490</name>
</gene>
<dbReference type="InterPro" id="IPR000326">
    <property type="entry name" value="PAP2/HPO"/>
</dbReference>
<name>A0ABS8BLM6_9NEIS</name>
<keyword evidence="4" id="KW-1185">Reference proteome</keyword>
<keyword evidence="1" id="KW-0472">Membrane</keyword>
<keyword evidence="1" id="KW-1133">Transmembrane helix</keyword>
<feature type="transmembrane region" description="Helical" evidence="1">
    <location>
        <begin position="20"/>
        <end position="41"/>
    </location>
</feature>
<dbReference type="PANTHER" id="PTHR14969">
    <property type="entry name" value="SPHINGOSINE-1-PHOSPHATE PHOSPHOHYDROLASE"/>
    <property type="match status" value="1"/>
</dbReference>
<evidence type="ECO:0000259" key="2">
    <source>
        <dbReference type="SMART" id="SM00014"/>
    </source>
</evidence>
<dbReference type="SUPFAM" id="SSF48317">
    <property type="entry name" value="Acid phosphatase/Vanadium-dependent haloperoxidase"/>
    <property type="match status" value="1"/>
</dbReference>
<dbReference type="InterPro" id="IPR036938">
    <property type="entry name" value="PAP2/HPO_sf"/>
</dbReference>
<dbReference type="Pfam" id="PF01569">
    <property type="entry name" value="PAP2"/>
    <property type="match status" value="1"/>
</dbReference>
<dbReference type="CDD" id="cd03392">
    <property type="entry name" value="PAP2_like_2"/>
    <property type="match status" value="1"/>
</dbReference>
<feature type="transmembrane region" description="Helical" evidence="1">
    <location>
        <begin position="61"/>
        <end position="84"/>
    </location>
</feature>
<evidence type="ECO:0000313" key="3">
    <source>
        <dbReference type="EMBL" id="MCB5196501.1"/>
    </source>
</evidence>
<feature type="transmembrane region" description="Helical" evidence="1">
    <location>
        <begin position="132"/>
        <end position="150"/>
    </location>
</feature>
<dbReference type="EMBL" id="JAJAWG010000005">
    <property type="protein sequence ID" value="MCB5196501.1"/>
    <property type="molecule type" value="Genomic_DNA"/>
</dbReference>
<evidence type="ECO:0000313" key="4">
    <source>
        <dbReference type="Proteomes" id="UP001198034"/>
    </source>
</evidence>
<protein>
    <submittedName>
        <fullName evidence="3">Phosphatase PAP2 family protein</fullName>
    </submittedName>
</protein>
<feature type="transmembrane region" description="Helical" evidence="1">
    <location>
        <begin position="159"/>
        <end position="180"/>
    </location>
</feature>
<accession>A0ABS8BLM6</accession>
<evidence type="ECO:0000256" key="1">
    <source>
        <dbReference type="SAM" id="Phobius"/>
    </source>
</evidence>
<reference evidence="3 4" key="1">
    <citation type="submission" date="2021-10" db="EMBL/GenBank/DDBJ databases">
        <authorList>
            <person name="Chen M."/>
        </authorList>
    </citation>
    <scope>NUCLEOTIDE SEQUENCE [LARGE SCALE GENOMIC DNA]</scope>
    <source>
        <strain evidence="3 4">H3-26</strain>
    </source>
</reference>
<feature type="transmembrane region" description="Helical" evidence="1">
    <location>
        <begin position="186"/>
        <end position="205"/>
    </location>
</feature>
<proteinExistence type="predicted"/>
<organism evidence="3 4">
    <name type="scientific">Deefgea salmonis</name>
    <dbReference type="NCBI Taxonomy" id="2875502"/>
    <lineage>
        <taxon>Bacteria</taxon>
        <taxon>Pseudomonadati</taxon>
        <taxon>Pseudomonadota</taxon>
        <taxon>Betaproteobacteria</taxon>
        <taxon>Neisseriales</taxon>
        <taxon>Chitinibacteraceae</taxon>
        <taxon>Deefgea</taxon>
    </lineage>
</organism>
<comment type="caution">
    <text evidence="3">The sequence shown here is derived from an EMBL/GenBank/DDBJ whole genome shotgun (WGS) entry which is preliminary data.</text>
</comment>
<feature type="transmembrane region" description="Helical" evidence="1">
    <location>
        <begin position="91"/>
        <end position="112"/>
    </location>
</feature>
<dbReference type="Proteomes" id="UP001198034">
    <property type="component" value="Unassembled WGS sequence"/>
</dbReference>
<dbReference type="SMART" id="SM00014">
    <property type="entry name" value="acidPPc"/>
    <property type="match status" value="1"/>
</dbReference>
<sequence length="211" mass="23198">MRSFSLRQHPRTQVVRRFQWLAIGGMALLLLLILSLDHSYLNTLDVAMSQALYNGPVRLSQILAALMSFSGSLVLAVGLAAYFWRSDRLAAIGLPLSVGACWALAAAIKYTVQRPRPEILHLAHASSPSFPSGHSMAAWSLSMGLAFIFAQRYPERQSLFYCLALLFAVVCGLSRVVLGVHYFSDVLAGFAAATLIVAVFVMRYAKSRQDF</sequence>
<dbReference type="RefSeq" id="WP_226764256.1">
    <property type="nucleotide sequence ID" value="NZ_JAJAWG010000005.1"/>
</dbReference>
<feature type="domain" description="Phosphatidic acid phosphatase type 2/haloperoxidase" evidence="2">
    <location>
        <begin position="91"/>
        <end position="201"/>
    </location>
</feature>
<dbReference type="Gene3D" id="1.20.144.10">
    <property type="entry name" value="Phosphatidic acid phosphatase type 2/haloperoxidase"/>
    <property type="match status" value="2"/>
</dbReference>
<dbReference type="PANTHER" id="PTHR14969:SF13">
    <property type="entry name" value="AT30094P"/>
    <property type="match status" value="1"/>
</dbReference>
<keyword evidence="1" id="KW-0812">Transmembrane</keyword>